<evidence type="ECO:0000313" key="1">
    <source>
        <dbReference type="EMBL" id="GKV18509.1"/>
    </source>
</evidence>
<dbReference type="AlphaFoldDB" id="A0AAV5K4G4"/>
<dbReference type="Proteomes" id="UP001054252">
    <property type="component" value="Unassembled WGS sequence"/>
</dbReference>
<reference evidence="1 2" key="1">
    <citation type="journal article" date="2021" name="Commun. Biol.">
        <title>The genome of Shorea leprosula (Dipterocarpaceae) highlights the ecological relevance of drought in aseasonal tropical rainforests.</title>
        <authorList>
            <person name="Ng K.K.S."/>
            <person name="Kobayashi M.J."/>
            <person name="Fawcett J.A."/>
            <person name="Hatakeyama M."/>
            <person name="Paape T."/>
            <person name="Ng C.H."/>
            <person name="Ang C.C."/>
            <person name="Tnah L.H."/>
            <person name="Lee C.T."/>
            <person name="Nishiyama T."/>
            <person name="Sese J."/>
            <person name="O'Brien M.J."/>
            <person name="Copetti D."/>
            <person name="Mohd Noor M.I."/>
            <person name="Ong R.C."/>
            <person name="Putra M."/>
            <person name="Sireger I.Z."/>
            <person name="Indrioko S."/>
            <person name="Kosugi Y."/>
            <person name="Izuno A."/>
            <person name="Isagi Y."/>
            <person name="Lee S.L."/>
            <person name="Shimizu K.K."/>
        </authorList>
    </citation>
    <scope>NUCLEOTIDE SEQUENCE [LARGE SCALE GENOMIC DNA]</scope>
    <source>
        <strain evidence="1">214</strain>
    </source>
</reference>
<accession>A0AAV5K4G4</accession>
<name>A0AAV5K4G4_9ROSI</name>
<gene>
    <name evidence="1" type="ORF">SLEP1_g28878</name>
</gene>
<organism evidence="1 2">
    <name type="scientific">Rubroshorea leprosula</name>
    <dbReference type="NCBI Taxonomy" id="152421"/>
    <lineage>
        <taxon>Eukaryota</taxon>
        <taxon>Viridiplantae</taxon>
        <taxon>Streptophyta</taxon>
        <taxon>Embryophyta</taxon>
        <taxon>Tracheophyta</taxon>
        <taxon>Spermatophyta</taxon>
        <taxon>Magnoliopsida</taxon>
        <taxon>eudicotyledons</taxon>
        <taxon>Gunneridae</taxon>
        <taxon>Pentapetalae</taxon>
        <taxon>rosids</taxon>
        <taxon>malvids</taxon>
        <taxon>Malvales</taxon>
        <taxon>Dipterocarpaceae</taxon>
        <taxon>Rubroshorea</taxon>
    </lineage>
</organism>
<sequence length="55" mass="6117">MKTSSNGTEKLNNRQTTVLFTSIKRAPWAGDLWYKSTKEAFNLLPGSASVDLDNL</sequence>
<keyword evidence="2" id="KW-1185">Reference proteome</keyword>
<protein>
    <submittedName>
        <fullName evidence="1">Uncharacterized protein</fullName>
    </submittedName>
</protein>
<proteinExistence type="predicted"/>
<evidence type="ECO:0000313" key="2">
    <source>
        <dbReference type="Proteomes" id="UP001054252"/>
    </source>
</evidence>
<comment type="caution">
    <text evidence="1">The sequence shown here is derived from an EMBL/GenBank/DDBJ whole genome shotgun (WGS) entry which is preliminary data.</text>
</comment>
<dbReference type="EMBL" id="BPVZ01000050">
    <property type="protein sequence ID" value="GKV18509.1"/>
    <property type="molecule type" value="Genomic_DNA"/>
</dbReference>